<evidence type="ECO:0000313" key="4">
    <source>
        <dbReference type="EMBL" id="NGO74367.1"/>
    </source>
</evidence>
<dbReference type="GO" id="GO:0003677">
    <property type="term" value="F:DNA binding"/>
    <property type="evidence" value="ECO:0007669"/>
    <property type="project" value="InterPro"/>
</dbReference>
<dbReference type="InterPro" id="IPR027417">
    <property type="entry name" value="P-loop_NTPase"/>
</dbReference>
<dbReference type="PROSITE" id="PS50043">
    <property type="entry name" value="HTH_LUXR_2"/>
    <property type="match status" value="1"/>
</dbReference>
<dbReference type="Pfam" id="PF13191">
    <property type="entry name" value="AAA_16"/>
    <property type="match status" value="1"/>
</dbReference>
<proteinExistence type="predicted"/>
<dbReference type="InterPro" id="IPR011990">
    <property type="entry name" value="TPR-like_helical_dom_sf"/>
</dbReference>
<name>A0A6G4XBZ7_9ACTN</name>
<evidence type="ECO:0000256" key="2">
    <source>
        <dbReference type="ARBA" id="ARBA00022840"/>
    </source>
</evidence>
<dbReference type="SUPFAM" id="SSF46894">
    <property type="entry name" value="C-terminal effector domain of the bipartite response regulators"/>
    <property type="match status" value="1"/>
</dbReference>
<dbReference type="Proteomes" id="UP000481109">
    <property type="component" value="Unassembled WGS sequence"/>
</dbReference>
<dbReference type="EMBL" id="JAAKZW010000002">
    <property type="protein sequence ID" value="NGO74367.1"/>
    <property type="molecule type" value="Genomic_DNA"/>
</dbReference>
<reference evidence="4 5" key="1">
    <citation type="submission" date="2020-02" db="EMBL/GenBank/DDBJ databases">
        <title>Whole-genome analyses of novel actinobacteria.</title>
        <authorList>
            <person name="Sahin N."/>
            <person name="Tokatli A."/>
        </authorList>
    </citation>
    <scope>NUCLEOTIDE SEQUENCE [LARGE SCALE GENOMIC DNA]</scope>
    <source>
        <strain evidence="4 5">YC504</strain>
    </source>
</reference>
<dbReference type="PANTHER" id="PTHR16305:SF35">
    <property type="entry name" value="TRANSCRIPTIONAL ACTIVATOR DOMAIN"/>
    <property type="match status" value="1"/>
</dbReference>
<comment type="caution">
    <text evidence="4">The sequence shown here is derived from an EMBL/GenBank/DDBJ whole genome shotgun (WGS) entry which is preliminary data.</text>
</comment>
<dbReference type="InterPro" id="IPR016032">
    <property type="entry name" value="Sig_transdc_resp-reg_C-effctor"/>
</dbReference>
<organism evidence="4 5">
    <name type="scientific">Streptomyces mesophilus</name>
    <dbReference type="NCBI Taxonomy" id="1775132"/>
    <lineage>
        <taxon>Bacteria</taxon>
        <taxon>Bacillati</taxon>
        <taxon>Actinomycetota</taxon>
        <taxon>Actinomycetes</taxon>
        <taxon>Kitasatosporales</taxon>
        <taxon>Streptomycetaceae</taxon>
        <taxon>Streptomyces</taxon>
    </lineage>
</organism>
<sequence length="864" mass="93002">MDRGMLERDHELGRLATAAREAADGAGSVALVHGEAGIGKSSLVKAMSAVLPPHARILVGACDDLATGRPLGPFRDLVGGAEGVGEELAKALQGAGDRHRVYDALRSELTTAPLPVVLVVEDVHWADEASLDALRFLVRRMERLPAVLVLTYRDDELGREHPLRQLLGQVSRTGRVHRLALPRLSRGAVGRMSRAEGLDPAQVYAVTSGNPFFVAEVLAAGNAGGVPPTVVDAVLARLRGLDAEARDALEQLAVLPSAVEHRLAEALLPDALTVLATGEQHGLLSVTPERVVFRHELIRRAIADSLPAARRITLNREVLRALVASPGADPSRIVHHAAQAGDEEAIARFGPVAAADASRTGAHREAAAQLRLVLRDRQRYGAAELATLLEQFAVESYTIADSAAAVAAQREAVALRRSLGDTRALGADLRWLSRIHWWAGDADEAQQAAQEAIVVLEGAQDERLLALALSNTAQLHMLSERHAEAVEFGLRAIALARATDDAAILSHALNNVGCARWRTDDPRGRAQLEEALQVALGAGEVEHACRAYANLIWNLLERLEYAEADRYFAPALELADRAEHLGFLSYLQVELAMRRFAAADWDEAERYAELAVHDHVPGRCPALTVLGRVRIRRGAQGGDELLTEAWEMAVRTRELQRTGAVAAARAEAAWLRGDVEAVIEASLEVYEQACLLESPSHRGELGYWLTRAGHPVPPDDSGHPYALQSAGQWHAAAAAWRGVGCPYEEAAALAQSPDADDKLGALARLDALGAEPLARQVRAELRTLGVRRIPRGPLAATRDNPAGLTERQLQVLRLMVEGLTNPQIADRLVVSVRTVDHHVSAVLEKLGAPSRGEATVRARELGLT</sequence>
<dbReference type="Gene3D" id="1.10.10.10">
    <property type="entry name" value="Winged helix-like DNA-binding domain superfamily/Winged helix DNA-binding domain"/>
    <property type="match status" value="1"/>
</dbReference>
<evidence type="ECO:0000313" key="5">
    <source>
        <dbReference type="Proteomes" id="UP000481109"/>
    </source>
</evidence>
<dbReference type="InterPro" id="IPR041664">
    <property type="entry name" value="AAA_16"/>
</dbReference>
<evidence type="ECO:0000259" key="3">
    <source>
        <dbReference type="PROSITE" id="PS50043"/>
    </source>
</evidence>
<dbReference type="AlphaFoldDB" id="A0A6G4XBZ7"/>
<dbReference type="GO" id="GO:0005524">
    <property type="term" value="F:ATP binding"/>
    <property type="evidence" value="ECO:0007669"/>
    <property type="project" value="UniProtKB-KW"/>
</dbReference>
<dbReference type="PROSITE" id="PS00622">
    <property type="entry name" value="HTH_LUXR_1"/>
    <property type="match status" value="1"/>
</dbReference>
<keyword evidence="2" id="KW-0067">ATP-binding</keyword>
<dbReference type="Gene3D" id="1.25.40.10">
    <property type="entry name" value="Tetratricopeptide repeat domain"/>
    <property type="match status" value="1"/>
</dbReference>
<gene>
    <name evidence="4" type="ORF">G6045_01520</name>
</gene>
<protein>
    <submittedName>
        <fullName evidence="4">AAA family ATPase</fullName>
    </submittedName>
</protein>
<dbReference type="PRINTS" id="PR00038">
    <property type="entry name" value="HTHLUXR"/>
</dbReference>
<dbReference type="GO" id="GO:0005737">
    <property type="term" value="C:cytoplasm"/>
    <property type="evidence" value="ECO:0007669"/>
    <property type="project" value="TreeGrafter"/>
</dbReference>
<dbReference type="RefSeq" id="WP_165329881.1">
    <property type="nucleotide sequence ID" value="NZ_JAAKZW010000002.1"/>
</dbReference>
<accession>A0A6G4XBZ7</accession>
<dbReference type="GO" id="GO:0006355">
    <property type="term" value="P:regulation of DNA-templated transcription"/>
    <property type="evidence" value="ECO:0007669"/>
    <property type="project" value="InterPro"/>
</dbReference>
<keyword evidence="1" id="KW-0547">Nucleotide-binding</keyword>
<dbReference type="InterPro" id="IPR000792">
    <property type="entry name" value="Tscrpt_reg_LuxR_C"/>
</dbReference>
<dbReference type="SMART" id="SM00421">
    <property type="entry name" value="HTH_LUXR"/>
    <property type="match status" value="1"/>
</dbReference>
<dbReference type="SUPFAM" id="SSF48452">
    <property type="entry name" value="TPR-like"/>
    <property type="match status" value="1"/>
</dbReference>
<dbReference type="SUPFAM" id="SSF52540">
    <property type="entry name" value="P-loop containing nucleoside triphosphate hydrolases"/>
    <property type="match status" value="1"/>
</dbReference>
<dbReference type="Pfam" id="PF00196">
    <property type="entry name" value="GerE"/>
    <property type="match status" value="1"/>
</dbReference>
<dbReference type="GO" id="GO:0004016">
    <property type="term" value="F:adenylate cyclase activity"/>
    <property type="evidence" value="ECO:0007669"/>
    <property type="project" value="TreeGrafter"/>
</dbReference>
<evidence type="ECO:0000256" key="1">
    <source>
        <dbReference type="ARBA" id="ARBA00022741"/>
    </source>
</evidence>
<dbReference type="PANTHER" id="PTHR16305">
    <property type="entry name" value="TESTICULAR SOLUBLE ADENYLYL CYCLASE"/>
    <property type="match status" value="1"/>
</dbReference>
<feature type="domain" description="HTH luxR-type" evidence="3">
    <location>
        <begin position="797"/>
        <end position="862"/>
    </location>
</feature>
<dbReference type="CDD" id="cd06170">
    <property type="entry name" value="LuxR_C_like"/>
    <property type="match status" value="1"/>
</dbReference>
<keyword evidence="5" id="KW-1185">Reference proteome</keyword>
<dbReference type="InterPro" id="IPR036388">
    <property type="entry name" value="WH-like_DNA-bd_sf"/>
</dbReference>